<gene>
    <name evidence="2" type="ORF">KBB96_19360</name>
</gene>
<proteinExistence type="predicted"/>
<dbReference type="InterPro" id="IPR012334">
    <property type="entry name" value="Pectin_lyas_fold"/>
</dbReference>
<reference evidence="2" key="1">
    <citation type="submission" date="2021-04" db="EMBL/GenBank/DDBJ databases">
        <title>Luteolibacter sp. 32A isolated from the skin of an Anderson's salamander (Ambystoma andersonii).</title>
        <authorList>
            <person name="Spergser J."/>
            <person name="Busse H.-J."/>
        </authorList>
    </citation>
    <scope>NUCLEOTIDE SEQUENCE</scope>
    <source>
        <strain evidence="2">32A</strain>
    </source>
</reference>
<dbReference type="InterPro" id="IPR011050">
    <property type="entry name" value="Pectin_lyase_fold/virulence"/>
</dbReference>
<accession>A0A975IZZ8</accession>
<dbReference type="EMBL" id="CP073100">
    <property type="protein sequence ID" value="QUE51000.1"/>
    <property type="molecule type" value="Genomic_DNA"/>
</dbReference>
<dbReference type="Proteomes" id="UP000676169">
    <property type="component" value="Chromosome"/>
</dbReference>
<feature type="signal peptide" evidence="1">
    <location>
        <begin position="1"/>
        <end position="18"/>
    </location>
</feature>
<name>A0A975IZZ8_9BACT</name>
<organism evidence="2 3">
    <name type="scientific">Luteolibacter ambystomatis</name>
    <dbReference type="NCBI Taxonomy" id="2824561"/>
    <lineage>
        <taxon>Bacteria</taxon>
        <taxon>Pseudomonadati</taxon>
        <taxon>Verrucomicrobiota</taxon>
        <taxon>Verrucomicrobiia</taxon>
        <taxon>Verrucomicrobiales</taxon>
        <taxon>Verrucomicrobiaceae</taxon>
        <taxon>Luteolibacter</taxon>
    </lineage>
</organism>
<dbReference type="RefSeq" id="WP_211631139.1">
    <property type="nucleotide sequence ID" value="NZ_CP073100.1"/>
</dbReference>
<evidence type="ECO:0008006" key="4">
    <source>
        <dbReference type="Google" id="ProtNLM"/>
    </source>
</evidence>
<feature type="chain" id="PRO_5037609112" description="Right-handed parallel beta-helix repeat-containing protein" evidence="1">
    <location>
        <begin position="19"/>
        <end position="576"/>
    </location>
</feature>
<evidence type="ECO:0000256" key="1">
    <source>
        <dbReference type="SAM" id="SignalP"/>
    </source>
</evidence>
<evidence type="ECO:0000313" key="2">
    <source>
        <dbReference type="EMBL" id="QUE51000.1"/>
    </source>
</evidence>
<keyword evidence="1" id="KW-0732">Signal</keyword>
<sequence length="576" mass="61838">MIRLSLLLPALSLGAASAEPVDFRPMVRDAIARGERRIVIPPGRYVLGPENNGKVVWSLNNVKDVEIIADGVTLVSTKPTRALNFDHCTRFTLQGLTVDYDPLPFTQGTVIKTADDKGSIEVRLHDGYPAKPWSRVDIMDPATRFRKKGMPFLWGSKAEMTGERTVRVSYPKIAETAKVGDLITLSTGQDADGIPHGVSIGHGDQVTLRNVSVFSAPGMGILECDGEGNAKYLGCKVVPGPKPQGATEERLLSSSWDAMQSKTIRRGPVVDKCEIRDAGDDSWSVQSSDFLVVKREGREIVIASRDDYMDGVFVGDKLLASLGGPEAVITARKRLDRGAAGLSPEVVTKLDSAQQWSTWKVSKWCLALTLDRDAPFEVGTSVFSSDRMGNGFAFTNNKVHSSGRVLVKAAGLVEGNILDMPHAISVCPEVPGDAAAGIDGVIIRKNIIRKAGLFCPAPWSAAAGAISVTAGVKPPVFRAPGLFRKVLIENNTLEDCPVANVVVTSTDGVVVRNNRFVRPLQEKINNTGASYNVPQDRVIWIRDCTGVNVTANDIVSPGPMANAEPVFIALPPAGSP</sequence>
<dbReference type="AlphaFoldDB" id="A0A975IZZ8"/>
<keyword evidence="3" id="KW-1185">Reference proteome</keyword>
<evidence type="ECO:0000313" key="3">
    <source>
        <dbReference type="Proteomes" id="UP000676169"/>
    </source>
</evidence>
<dbReference type="Gene3D" id="2.160.20.10">
    <property type="entry name" value="Single-stranded right-handed beta-helix, Pectin lyase-like"/>
    <property type="match status" value="2"/>
</dbReference>
<protein>
    <recommendedName>
        <fullName evidence="4">Right-handed parallel beta-helix repeat-containing protein</fullName>
    </recommendedName>
</protein>
<dbReference type="KEGG" id="lamb:KBB96_19360"/>
<dbReference type="SUPFAM" id="SSF51126">
    <property type="entry name" value="Pectin lyase-like"/>
    <property type="match status" value="1"/>
</dbReference>